<dbReference type="InterPro" id="IPR015631">
    <property type="entry name" value="CD2/SLAM_rcpt"/>
</dbReference>
<dbReference type="SUPFAM" id="SSF48726">
    <property type="entry name" value="Immunoglobulin"/>
    <property type="match status" value="1"/>
</dbReference>
<dbReference type="Proteomes" id="UP000005447">
    <property type="component" value="Unassembled WGS sequence"/>
</dbReference>
<dbReference type="VEuPathDB" id="HostDB:ENSCPOG00000002224"/>
<name>A0A286Y1I0_CAVPO</name>
<protein>
    <recommendedName>
        <fullName evidence="7">Ig-like domain-containing protein</fullName>
    </recommendedName>
</protein>
<keyword evidence="2 6" id="KW-0732">Signal</keyword>
<evidence type="ECO:0000259" key="7">
    <source>
        <dbReference type="PROSITE" id="PS50835"/>
    </source>
</evidence>
<evidence type="ECO:0000256" key="4">
    <source>
        <dbReference type="ARBA" id="ARBA00023180"/>
    </source>
</evidence>
<evidence type="ECO:0000313" key="8">
    <source>
        <dbReference type="Ensembl" id="ENSCPOP00000031400.1"/>
    </source>
</evidence>
<proteinExistence type="predicted"/>
<dbReference type="PANTHER" id="PTHR12080:SF56">
    <property type="entry name" value="NATURAL KILLER CELL RECEPTOR 2B4"/>
    <property type="match status" value="1"/>
</dbReference>
<accession>A0A286Y1I0</accession>
<feature type="transmembrane region" description="Helical" evidence="5">
    <location>
        <begin position="225"/>
        <end position="248"/>
    </location>
</feature>
<reference evidence="8" key="2">
    <citation type="submission" date="2025-08" db="UniProtKB">
        <authorList>
            <consortium name="Ensembl"/>
        </authorList>
    </citation>
    <scope>IDENTIFICATION</scope>
    <source>
        <strain evidence="8">2N</strain>
    </source>
</reference>
<feature type="chain" id="PRO_5011734694" description="Ig-like domain-containing protein" evidence="6">
    <location>
        <begin position="20"/>
        <end position="345"/>
    </location>
</feature>
<dbReference type="OrthoDB" id="8955135at2759"/>
<dbReference type="FunCoup" id="A0A286Y1I0">
    <property type="interactions" value="195"/>
</dbReference>
<reference evidence="8" key="3">
    <citation type="submission" date="2025-09" db="UniProtKB">
        <authorList>
            <consortium name="Ensembl"/>
        </authorList>
    </citation>
    <scope>IDENTIFICATION</scope>
    <source>
        <strain evidence="8">2N</strain>
    </source>
</reference>
<feature type="domain" description="Ig-like" evidence="7">
    <location>
        <begin position="136"/>
        <end position="214"/>
    </location>
</feature>
<dbReference type="PANTHER" id="PTHR12080">
    <property type="entry name" value="SIGNALING LYMPHOCYTIC ACTIVATION MOLECULE"/>
    <property type="match status" value="1"/>
</dbReference>
<dbReference type="eggNOG" id="ENOG502S7N7">
    <property type="taxonomic scope" value="Eukaryota"/>
</dbReference>
<dbReference type="Bgee" id="ENSCPOG00000002224">
    <property type="expression patterns" value="Expressed in zone of skin and 1 other cell type or tissue"/>
</dbReference>
<sequence>MAMWQAVILTLLLLKGYQGQECSNSLDPVIGLSGQPVLIWPPNTQTELYSVEWKMELRSQRTSTLILRWNNQSEHCSSISERLNCAFVFECGNLSLNIKPAKPQCSGLYKLAMTSNNGDVSCIQFNVSIFDHVEKPYLQIVRKIINEGKCQMDLYCLVSRNDNVNYSWYNGSELILTPRNCSHLEVQIDAHKLNTYTCNISNPASWASASLNLTFTQDCLEPRFLPFWIVIVILGVLFLGTLICFCVWMRKRKRKQSRSSPQEFLTVYEDIQEIKRNQCSASESQSQGNAATLYSVIQVSQARLKKNQDPSCSSTIYEQVGRRPLKACNPARLSRKELETFEIHF</sequence>
<dbReference type="InParanoid" id="A0A286Y1I0"/>
<dbReference type="PROSITE" id="PS50835">
    <property type="entry name" value="IG_LIKE"/>
    <property type="match status" value="1"/>
</dbReference>
<dbReference type="OMA" id="VDIHGTH"/>
<comment type="subcellular location">
    <subcellularLocation>
        <location evidence="1">Membrane</location>
    </subcellularLocation>
</comment>
<dbReference type="InterPro" id="IPR024303">
    <property type="entry name" value="NK_rcpt_2B4_Ig_dom"/>
</dbReference>
<dbReference type="InterPro" id="IPR007110">
    <property type="entry name" value="Ig-like_dom"/>
</dbReference>
<evidence type="ECO:0000313" key="9">
    <source>
        <dbReference type="Proteomes" id="UP000005447"/>
    </source>
</evidence>
<keyword evidence="4" id="KW-0325">Glycoprotein</keyword>
<keyword evidence="3 5" id="KW-0472">Membrane</keyword>
<dbReference type="GO" id="GO:0002323">
    <property type="term" value="P:natural killer cell activation involved in immune response"/>
    <property type="evidence" value="ECO:0007669"/>
    <property type="project" value="TreeGrafter"/>
</dbReference>
<dbReference type="Gene3D" id="2.60.40.10">
    <property type="entry name" value="Immunoglobulins"/>
    <property type="match status" value="2"/>
</dbReference>
<evidence type="ECO:0000256" key="3">
    <source>
        <dbReference type="ARBA" id="ARBA00023136"/>
    </source>
</evidence>
<dbReference type="GeneTree" id="ENSGT01030000234540"/>
<dbReference type="GeneID" id="100723163"/>
<dbReference type="InterPro" id="IPR036179">
    <property type="entry name" value="Ig-like_dom_sf"/>
</dbReference>
<organism evidence="8 9">
    <name type="scientific">Cavia porcellus</name>
    <name type="common">Guinea pig</name>
    <dbReference type="NCBI Taxonomy" id="10141"/>
    <lineage>
        <taxon>Eukaryota</taxon>
        <taxon>Metazoa</taxon>
        <taxon>Chordata</taxon>
        <taxon>Craniata</taxon>
        <taxon>Vertebrata</taxon>
        <taxon>Euteleostomi</taxon>
        <taxon>Mammalia</taxon>
        <taxon>Eutheria</taxon>
        <taxon>Euarchontoglires</taxon>
        <taxon>Glires</taxon>
        <taxon>Rodentia</taxon>
        <taxon>Hystricomorpha</taxon>
        <taxon>Caviidae</taxon>
        <taxon>Cavia</taxon>
    </lineage>
</organism>
<keyword evidence="9" id="KW-1185">Reference proteome</keyword>
<feature type="signal peptide" evidence="6">
    <location>
        <begin position="1"/>
        <end position="19"/>
    </location>
</feature>
<dbReference type="GO" id="GO:0042288">
    <property type="term" value="F:MHC class I protein binding"/>
    <property type="evidence" value="ECO:0007669"/>
    <property type="project" value="TreeGrafter"/>
</dbReference>
<keyword evidence="5" id="KW-1133">Transmembrane helix</keyword>
<dbReference type="RefSeq" id="XP_013004665.1">
    <property type="nucleotide sequence ID" value="XM_013149211.3"/>
</dbReference>
<dbReference type="Pfam" id="PF11465">
    <property type="entry name" value="Receptor_2B4"/>
    <property type="match status" value="1"/>
</dbReference>
<evidence type="ECO:0000256" key="5">
    <source>
        <dbReference type="SAM" id="Phobius"/>
    </source>
</evidence>
<dbReference type="STRING" id="10141.ENSCPOP00000031400"/>
<dbReference type="InterPro" id="IPR013783">
    <property type="entry name" value="Ig-like_fold"/>
</dbReference>
<dbReference type="CTD" id="51744"/>
<dbReference type="EMBL" id="AAKN02043124">
    <property type="status" value="NOT_ANNOTATED_CDS"/>
    <property type="molecule type" value="Genomic_DNA"/>
</dbReference>
<dbReference type="Ensembl" id="ENSCPOT00000043342.1">
    <property type="protein sequence ID" value="ENSCPOP00000031400.1"/>
    <property type="gene ID" value="ENSCPOG00000002224.4"/>
</dbReference>
<dbReference type="GO" id="GO:0009897">
    <property type="term" value="C:external side of plasma membrane"/>
    <property type="evidence" value="ECO:0007669"/>
    <property type="project" value="TreeGrafter"/>
</dbReference>
<reference evidence="9" key="1">
    <citation type="journal article" date="2011" name="Nature">
        <title>A high-resolution map of human evolutionary constraint using 29 mammals.</title>
        <authorList>
            <person name="Lindblad-Toh K."/>
            <person name="Garber M."/>
            <person name="Zuk O."/>
            <person name="Lin M.F."/>
            <person name="Parker B.J."/>
            <person name="Washietl S."/>
            <person name="Kheradpour P."/>
            <person name="Ernst J."/>
            <person name="Jordan G."/>
            <person name="Mauceli E."/>
            <person name="Ward L.D."/>
            <person name="Lowe C.B."/>
            <person name="Holloway A.K."/>
            <person name="Clamp M."/>
            <person name="Gnerre S."/>
            <person name="Alfoldi J."/>
            <person name="Beal K."/>
            <person name="Chang J."/>
            <person name="Clawson H."/>
            <person name="Cuff J."/>
            <person name="Di Palma F."/>
            <person name="Fitzgerald S."/>
            <person name="Flicek P."/>
            <person name="Guttman M."/>
            <person name="Hubisz M.J."/>
            <person name="Jaffe D.B."/>
            <person name="Jungreis I."/>
            <person name="Kent W.J."/>
            <person name="Kostka D."/>
            <person name="Lara M."/>
            <person name="Martins A.L."/>
            <person name="Massingham T."/>
            <person name="Moltke I."/>
            <person name="Raney B.J."/>
            <person name="Rasmussen M.D."/>
            <person name="Robinson J."/>
            <person name="Stark A."/>
            <person name="Vilella A.J."/>
            <person name="Wen J."/>
            <person name="Xie X."/>
            <person name="Zody M.C."/>
            <person name="Baldwin J."/>
            <person name="Bloom T."/>
            <person name="Chin C.W."/>
            <person name="Heiman D."/>
            <person name="Nicol R."/>
            <person name="Nusbaum C."/>
            <person name="Young S."/>
            <person name="Wilkinson J."/>
            <person name="Worley K.C."/>
            <person name="Kovar C.L."/>
            <person name="Muzny D.M."/>
            <person name="Gibbs R.A."/>
            <person name="Cree A."/>
            <person name="Dihn H.H."/>
            <person name="Fowler G."/>
            <person name="Jhangiani S."/>
            <person name="Joshi V."/>
            <person name="Lee S."/>
            <person name="Lewis L.R."/>
            <person name="Nazareth L.V."/>
            <person name="Okwuonu G."/>
            <person name="Santibanez J."/>
            <person name="Warren W.C."/>
            <person name="Mardis E.R."/>
            <person name="Weinstock G.M."/>
            <person name="Wilson R.K."/>
            <person name="Delehaunty K."/>
            <person name="Dooling D."/>
            <person name="Fronik C."/>
            <person name="Fulton L."/>
            <person name="Fulton B."/>
            <person name="Graves T."/>
            <person name="Minx P."/>
            <person name="Sodergren E."/>
            <person name="Birney E."/>
            <person name="Margulies E.H."/>
            <person name="Herrero J."/>
            <person name="Green E.D."/>
            <person name="Haussler D."/>
            <person name="Siepel A."/>
            <person name="Goldman N."/>
            <person name="Pollard K.S."/>
            <person name="Pedersen J.S."/>
            <person name="Lander E.S."/>
            <person name="Kellis M."/>
        </authorList>
    </citation>
    <scope>NUCLEOTIDE SEQUENCE [LARGE SCALE GENOMIC DNA]</scope>
    <source>
        <strain evidence="9">2N</strain>
    </source>
</reference>
<evidence type="ECO:0000256" key="6">
    <source>
        <dbReference type="SAM" id="SignalP"/>
    </source>
</evidence>
<keyword evidence="5" id="KW-0812">Transmembrane</keyword>
<gene>
    <name evidence="8" type="primary">Cd244</name>
</gene>
<evidence type="ECO:0000256" key="2">
    <source>
        <dbReference type="ARBA" id="ARBA00022729"/>
    </source>
</evidence>
<evidence type="ECO:0000256" key="1">
    <source>
        <dbReference type="ARBA" id="ARBA00004370"/>
    </source>
</evidence>
<dbReference type="AlphaFoldDB" id="A0A286Y1I0"/>